<dbReference type="InterPro" id="IPR008922">
    <property type="entry name" value="Di-copper_centre_dom_sf"/>
</dbReference>
<feature type="compositionally biased region" description="Low complexity" evidence="1">
    <location>
        <begin position="195"/>
        <end position="205"/>
    </location>
</feature>
<feature type="compositionally biased region" description="Low complexity" evidence="1">
    <location>
        <begin position="212"/>
        <end position="232"/>
    </location>
</feature>
<feature type="domain" description="Tyrosinase copper-binding" evidence="2">
    <location>
        <begin position="773"/>
        <end position="784"/>
    </location>
</feature>
<dbReference type="InterPro" id="IPR002227">
    <property type="entry name" value="Tyrosinase_Cu-bd"/>
</dbReference>
<dbReference type="OrthoDB" id="186092at2759"/>
<feature type="compositionally biased region" description="Basic and acidic residues" evidence="1">
    <location>
        <begin position="815"/>
        <end position="833"/>
    </location>
</feature>
<evidence type="ECO:0000313" key="4">
    <source>
        <dbReference type="Proteomes" id="UP000019335"/>
    </source>
</evidence>
<dbReference type="SUPFAM" id="SSF48056">
    <property type="entry name" value="Di-copper centre-containing domain"/>
    <property type="match status" value="1"/>
</dbReference>
<evidence type="ECO:0000256" key="1">
    <source>
        <dbReference type="SAM" id="MobiDB-lite"/>
    </source>
</evidence>
<feature type="region of interest" description="Disordered" evidence="1">
    <location>
        <begin position="865"/>
        <end position="906"/>
    </location>
</feature>
<dbReference type="AlphaFoldDB" id="W7TVX3"/>
<feature type="region of interest" description="Disordered" evidence="1">
    <location>
        <begin position="34"/>
        <end position="67"/>
    </location>
</feature>
<feature type="compositionally biased region" description="Basic and acidic residues" evidence="1">
    <location>
        <begin position="883"/>
        <end position="895"/>
    </location>
</feature>
<feature type="compositionally biased region" description="Polar residues" evidence="1">
    <location>
        <begin position="150"/>
        <end position="163"/>
    </location>
</feature>
<protein>
    <submittedName>
        <fullName evidence="3">Putative tyrosinase-like protein in chromosome</fullName>
    </submittedName>
</protein>
<dbReference type="EMBL" id="AZIL01001256">
    <property type="protein sequence ID" value="EWM24434.1"/>
    <property type="molecule type" value="Genomic_DNA"/>
</dbReference>
<name>W7TVX3_9STRA</name>
<feature type="compositionally biased region" description="Basic and acidic residues" evidence="1">
    <location>
        <begin position="1"/>
        <end position="12"/>
    </location>
</feature>
<keyword evidence="4" id="KW-1185">Reference proteome</keyword>
<comment type="caution">
    <text evidence="3">The sequence shown here is derived from an EMBL/GenBank/DDBJ whole genome shotgun (WGS) entry which is preliminary data.</text>
</comment>
<dbReference type="Gene3D" id="1.10.1280.10">
    <property type="entry name" value="Di-copper center containing domain from catechol oxidase"/>
    <property type="match status" value="1"/>
</dbReference>
<feature type="region of interest" description="Disordered" evidence="1">
    <location>
        <begin position="150"/>
        <end position="171"/>
    </location>
</feature>
<gene>
    <name evidence="3" type="ORF">Naga_100481g2</name>
</gene>
<sequence>MGEAYGDDKSDDLGISGVTDGEVDDSEAFLLEKSAWAGPSPSSKKPNDDKLLTPARTSPPDQASVQPYSSCWHRLTPYYALVTLGALYLGARSYIHSQHNSSPPDAIMNISFNSSSLRSKSSFYTQVLDPNKNIHPPVKVIETSRVPEVPSSSYHNLSLTPTSKAADMPPFPSSALSNSTKILLRDGRNASGTQPKSMSSSSSMPSVPPGASPSNFITSSTSHASIISPSGSEPTHDLAQTPLHIQAYSADYGAIAEETLQLYGWDMIIEAKRPTTLRVLNPLHTLDSSPLSSPPTRRTSSSRYHEFGDMTYDFEVQEEGGNVVFSRRGVGRLVHDVTCTQAGSTLTVQVTERPSLRSYRTFSAVCKEVRREMRTLTRDDRQTYLESLDIFYRIPLADGRARYGPRFANNALLTAAHSSEIWCLHDPNQFMAVHSAFMHWAEQNMKRISAVESGEKGEADRKRQPVVLNETAPLRSVGEKSAHVPHLALGAIPYWDFHIDTQTLGSTWWWGNPFFQADDNEGFGPIGTSPTTGHVVEGSGRFARMPMVRAEDLPEDVMRAYDPGVDAYGFVTSKSFTLNSSPFVTRSETVCDLPMALPMAPAQNLFDCYDSFNTWKEATSCLYMQVHLQLHSHFGGGAWHCGVNLKEFQKSFPQYSSELLSFLGVSGRAQGLRGFRECDREAGRCHCPGLDSENMPYYKLYRLLASDLRQVRRAWPGEFFLAPYRGTEELRFLKNDGNFHDWEDQDRLLRMVARLWCETAVNGHFVSMASINDPVFYAAHVYFDRLSHFLALSPAFMERGFNRTWSKAEGGGEGLQEKGEVKHRQREADDADWERDFEGRGEIEDDVMARNRQVRYRRGRLRRRVEAGDRETSSARGATQQVEQRDVPEDWDSPKESIASDGEMRECLGGRYTDPSPFTPYLMAAADEDEEERVAKEQDLYPGRHYSMKEIDELMHPLHPSLPYVYDDLVHWGGKQWDPSRTE</sequence>
<feature type="region of interest" description="Disordered" evidence="1">
    <location>
        <begin position="1"/>
        <end position="21"/>
    </location>
</feature>
<dbReference type="PROSITE" id="PS00498">
    <property type="entry name" value="TYROSINASE_2"/>
    <property type="match status" value="1"/>
</dbReference>
<accession>W7TVX3</accession>
<dbReference type="Proteomes" id="UP000019335">
    <property type="component" value="Chromosome 14"/>
</dbReference>
<feature type="region of interest" description="Disordered" evidence="1">
    <location>
        <begin position="808"/>
        <end position="833"/>
    </location>
</feature>
<evidence type="ECO:0000259" key="2">
    <source>
        <dbReference type="PROSITE" id="PS00498"/>
    </source>
</evidence>
<organism evidence="3 4">
    <name type="scientific">Nannochloropsis gaditana</name>
    <dbReference type="NCBI Taxonomy" id="72520"/>
    <lineage>
        <taxon>Eukaryota</taxon>
        <taxon>Sar</taxon>
        <taxon>Stramenopiles</taxon>
        <taxon>Ochrophyta</taxon>
        <taxon>Eustigmatophyceae</taxon>
        <taxon>Eustigmatales</taxon>
        <taxon>Monodopsidaceae</taxon>
        <taxon>Nannochloropsis</taxon>
    </lineage>
</organism>
<feature type="region of interest" description="Disordered" evidence="1">
    <location>
        <begin position="187"/>
        <end position="237"/>
    </location>
</feature>
<reference evidence="3 4" key="1">
    <citation type="journal article" date="2014" name="Mol. Plant">
        <title>Chromosome Scale Genome Assembly and Transcriptome Profiling of Nannochloropsis gaditana in Nitrogen Depletion.</title>
        <authorList>
            <person name="Corteggiani Carpinelli E."/>
            <person name="Telatin A."/>
            <person name="Vitulo N."/>
            <person name="Forcato C."/>
            <person name="D'Angelo M."/>
            <person name="Schiavon R."/>
            <person name="Vezzi A."/>
            <person name="Giacometti G.M."/>
            <person name="Morosinotto T."/>
            <person name="Valle G."/>
        </authorList>
    </citation>
    <scope>NUCLEOTIDE SEQUENCE [LARGE SCALE GENOMIC DNA]</scope>
    <source>
        <strain evidence="3 4">B-31</strain>
    </source>
</reference>
<proteinExistence type="predicted"/>
<evidence type="ECO:0000313" key="3">
    <source>
        <dbReference type="EMBL" id="EWM24434.1"/>
    </source>
</evidence>
<feature type="compositionally biased region" description="Polar residues" evidence="1">
    <location>
        <begin position="55"/>
        <end position="67"/>
    </location>
</feature>
<dbReference type="GO" id="GO:0016491">
    <property type="term" value="F:oxidoreductase activity"/>
    <property type="evidence" value="ECO:0007669"/>
    <property type="project" value="InterPro"/>
</dbReference>